<evidence type="ECO:0000256" key="4">
    <source>
        <dbReference type="ARBA" id="ARBA00023015"/>
    </source>
</evidence>
<feature type="non-terminal residue" evidence="10">
    <location>
        <position position="1"/>
    </location>
</feature>
<dbReference type="Proteomes" id="UP000324629">
    <property type="component" value="Unassembled WGS sequence"/>
</dbReference>
<gene>
    <name evidence="10" type="ORF">DEA37_0001797</name>
</gene>
<keyword evidence="3" id="KW-0862">Zinc</keyword>
<dbReference type="GO" id="GO:0008270">
    <property type="term" value="F:zinc ion binding"/>
    <property type="evidence" value="ECO:0007669"/>
    <property type="project" value="UniProtKB-KW"/>
</dbReference>
<evidence type="ECO:0000256" key="2">
    <source>
        <dbReference type="ARBA" id="ARBA00022771"/>
    </source>
</evidence>
<keyword evidence="11" id="KW-1185">Reference proteome</keyword>
<dbReference type="SUPFAM" id="SSF57716">
    <property type="entry name" value="Glucocorticoid receptor-like (DNA-binding domain)"/>
    <property type="match status" value="1"/>
</dbReference>
<dbReference type="InterPro" id="IPR050274">
    <property type="entry name" value="Nuclear_hormone_rcpt_NR2"/>
</dbReference>
<dbReference type="Pfam" id="PF00105">
    <property type="entry name" value="zf-C4"/>
    <property type="match status" value="1"/>
</dbReference>
<name>A0A5J4NY02_9TREM</name>
<evidence type="ECO:0000259" key="9">
    <source>
        <dbReference type="PROSITE" id="PS51030"/>
    </source>
</evidence>
<keyword evidence="8" id="KW-0539">Nucleus</keyword>
<dbReference type="AlphaFoldDB" id="A0A5J4NY02"/>
<proteinExistence type="predicted"/>
<accession>A0A5J4NY02</accession>
<evidence type="ECO:0000256" key="3">
    <source>
        <dbReference type="ARBA" id="ARBA00022833"/>
    </source>
</evidence>
<keyword evidence="5" id="KW-0238">DNA-binding</keyword>
<evidence type="ECO:0000313" key="10">
    <source>
        <dbReference type="EMBL" id="KAA3679968.1"/>
    </source>
</evidence>
<keyword evidence="2" id="KW-0863">Zinc-finger</keyword>
<evidence type="ECO:0000313" key="11">
    <source>
        <dbReference type="Proteomes" id="UP000324629"/>
    </source>
</evidence>
<organism evidence="10 11">
    <name type="scientific">Paragonimus westermani</name>
    <dbReference type="NCBI Taxonomy" id="34504"/>
    <lineage>
        <taxon>Eukaryota</taxon>
        <taxon>Metazoa</taxon>
        <taxon>Spiralia</taxon>
        <taxon>Lophotrochozoa</taxon>
        <taxon>Platyhelminthes</taxon>
        <taxon>Trematoda</taxon>
        <taxon>Digenea</taxon>
        <taxon>Plagiorchiida</taxon>
        <taxon>Troglotremata</taxon>
        <taxon>Troglotrematidae</taxon>
        <taxon>Paragonimus</taxon>
    </lineage>
</organism>
<dbReference type="PANTHER" id="PTHR24083">
    <property type="entry name" value="NUCLEAR HORMONE RECEPTOR"/>
    <property type="match status" value="1"/>
</dbReference>
<dbReference type="GO" id="GO:0043565">
    <property type="term" value="F:sequence-specific DNA binding"/>
    <property type="evidence" value="ECO:0007669"/>
    <property type="project" value="InterPro"/>
</dbReference>
<evidence type="ECO:0000256" key="6">
    <source>
        <dbReference type="ARBA" id="ARBA00023163"/>
    </source>
</evidence>
<dbReference type="InterPro" id="IPR013088">
    <property type="entry name" value="Znf_NHR/GATA"/>
</dbReference>
<keyword evidence="1" id="KW-0479">Metal-binding</keyword>
<dbReference type="Gene3D" id="3.30.50.10">
    <property type="entry name" value="Erythroid Transcription Factor GATA-1, subunit A"/>
    <property type="match status" value="1"/>
</dbReference>
<keyword evidence="6" id="KW-0804">Transcription</keyword>
<dbReference type="SMART" id="SM00399">
    <property type="entry name" value="ZnF_C4"/>
    <property type="match status" value="1"/>
</dbReference>
<feature type="domain" description="Nuclear receptor" evidence="9">
    <location>
        <begin position="6"/>
        <end position="88"/>
    </location>
</feature>
<evidence type="ECO:0000256" key="1">
    <source>
        <dbReference type="ARBA" id="ARBA00022723"/>
    </source>
</evidence>
<comment type="caution">
    <text evidence="10">The sequence shown here is derived from an EMBL/GenBank/DDBJ whole genome shotgun (WGS) entry which is preliminary data.</text>
</comment>
<dbReference type="PRINTS" id="PR00047">
    <property type="entry name" value="STROIDFINGER"/>
</dbReference>
<dbReference type="PROSITE" id="PS51030">
    <property type="entry name" value="NUCLEAR_REC_DBD_2"/>
    <property type="match status" value="1"/>
</dbReference>
<evidence type="ECO:0000256" key="8">
    <source>
        <dbReference type="ARBA" id="ARBA00023242"/>
    </source>
</evidence>
<sequence length="104" mass="11866">ARILLDIPCRVCKDHSSGKHYGIYACDGFPVQRSIRRNRQYACKNRSVTGTKTQPGSCRIDKSHRNQCRACRLKKCLEVGMNRDGELGSSENRPFLVCLEKSEY</sequence>
<evidence type="ECO:0000256" key="7">
    <source>
        <dbReference type="ARBA" id="ARBA00023170"/>
    </source>
</evidence>
<dbReference type="EMBL" id="QNGE01000575">
    <property type="protein sequence ID" value="KAA3679968.1"/>
    <property type="molecule type" value="Genomic_DNA"/>
</dbReference>
<protein>
    <submittedName>
        <fullName evidence="10">Nuclear receptor subfamily 2 group E member 1</fullName>
    </submittedName>
</protein>
<dbReference type="GO" id="GO:0003700">
    <property type="term" value="F:DNA-binding transcription factor activity"/>
    <property type="evidence" value="ECO:0007669"/>
    <property type="project" value="InterPro"/>
</dbReference>
<keyword evidence="4" id="KW-0805">Transcription regulation</keyword>
<dbReference type="InterPro" id="IPR001628">
    <property type="entry name" value="Znf_hrmn_rcpt"/>
</dbReference>
<keyword evidence="7 10" id="KW-0675">Receptor</keyword>
<evidence type="ECO:0000256" key="5">
    <source>
        <dbReference type="ARBA" id="ARBA00023125"/>
    </source>
</evidence>
<reference evidence="10 11" key="1">
    <citation type="journal article" date="2019" name="Gigascience">
        <title>Whole-genome sequence of the oriental lung fluke Paragonimus westermani.</title>
        <authorList>
            <person name="Oey H."/>
            <person name="Zakrzewski M."/>
            <person name="Narain K."/>
            <person name="Devi K.R."/>
            <person name="Agatsuma T."/>
            <person name="Nawaratna S."/>
            <person name="Gobert G.N."/>
            <person name="Jones M.K."/>
            <person name="Ragan M.A."/>
            <person name="McManus D.P."/>
            <person name="Krause L."/>
        </authorList>
    </citation>
    <scope>NUCLEOTIDE SEQUENCE [LARGE SCALE GENOMIC DNA]</scope>
    <source>
        <strain evidence="10 11">IND2009</strain>
    </source>
</reference>